<accession>A0A556MMT9</accession>
<dbReference type="SMART" id="SM00100">
    <property type="entry name" value="cNMP"/>
    <property type="match status" value="1"/>
</dbReference>
<dbReference type="RefSeq" id="WP_144334027.1">
    <property type="nucleotide sequence ID" value="NZ_VLPL01000008.1"/>
</dbReference>
<dbReference type="SUPFAM" id="SSF51206">
    <property type="entry name" value="cAMP-binding domain-like"/>
    <property type="match status" value="1"/>
</dbReference>
<organism evidence="6 7">
    <name type="scientific">Fluviicola chungangensis</name>
    <dbReference type="NCBI Taxonomy" id="2597671"/>
    <lineage>
        <taxon>Bacteria</taxon>
        <taxon>Pseudomonadati</taxon>
        <taxon>Bacteroidota</taxon>
        <taxon>Flavobacteriia</taxon>
        <taxon>Flavobacteriales</taxon>
        <taxon>Crocinitomicaceae</taxon>
        <taxon>Fluviicola</taxon>
    </lineage>
</organism>
<dbReference type="PROSITE" id="PS51063">
    <property type="entry name" value="HTH_CRP_2"/>
    <property type="match status" value="1"/>
</dbReference>
<evidence type="ECO:0000256" key="2">
    <source>
        <dbReference type="ARBA" id="ARBA00023125"/>
    </source>
</evidence>
<keyword evidence="7" id="KW-1185">Reference proteome</keyword>
<keyword evidence="2" id="KW-0238">DNA-binding</keyword>
<dbReference type="SMART" id="SM00419">
    <property type="entry name" value="HTH_CRP"/>
    <property type="match status" value="1"/>
</dbReference>
<dbReference type="OrthoDB" id="9127033at2"/>
<dbReference type="InterPro" id="IPR036390">
    <property type="entry name" value="WH_DNA-bd_sf"/>
</dbReference>
<dbReference type="EMBL" id="VLPL01000008">
    <property type="protein sequence ID" value="TSJ41216.1"/>
    <property type="molecule type" value="Genomic_DNA"/>
</dbReference>
<dbReference type="InterPro" id="IPR012318">
    <property type="entry name" value="HTH_CRP"/>
</dbReference>
<dbReference type="CDD" id="cd00092">
    <property type="entry name" value="HTH_CRP"/>
    <property type="match status" value="1"/>
</dbReference>
<evidence type="ECO:0000256" key="1">
    <source>
        <dbReference type="ARBA" id="ARBA00023015"/>
    </source>
</evidence>
<dbReference type="PRINTS" id="PR00034">
    <property type="entry name" value="HTHCRP"/>
</dbReference>
<sequence>MEKSHKHVNCQDCAVRSNSLFGHFTAEEIGDLDQHKSCSFYKKNQTIFVEGSFPRGVFCLNRGKAKVYALGDEGKEQIVHIAKAGEVIGFRAMLSGEPYKLSASTLEDSNICFVSKDDFLNMLDNIPSLRNSLIQELSKELGERAIFITNLAQKTVRERLAYSLIILSDVYGEEPINLSREDLANFVGTATETLIRLLKELKEDGYIDTQTRKIFILKREELLQLAGGHR</sequence>
<dbReference type="CDD" id="cd00038">
    <property type="entry name" value="CAP_ED"/>
    <property type="match status" value="1"/>
</dbReference>
<keyword evidence="3" id="KW-0804">Transcription</keyword>
<dbReference type="PANTHER" id="PTHR24567:SF26">
    <property type="entry name" value="REGULATORY PROTEIN YEIL"/>
    <property type="match status" value="1"/>
</dbReference>
<dbReference type="SUPFAM" id="SSF46785">
    <property type="entry name" value="Winged helix' DNA-binding domain"/>
    <property type="match status" value="1"/>
</dbReference>
<feature type="domain" description="Cyclic nucleotide-binding" evidence="4">
    <location>
        <begin position="20"/>
        <end position="140"/>
    </location>
</feature>
<dbReference type="Pfam" id="PF13545">
    <property type="entry name" value="HTH_Crp_2"/>
    <property type="match status" value="1"/>
</dbReference>
<dbReference type="InterPro" id="IPR018490">
    <property type="entry name" value="cNMP-bd_dom_sf"/>
</dbReference>
<dbReference type="GO" id="GO:0005829">
    <property type="term" value="C:cytosol"/>
    <property type="evidence" value="ECO:0007669"/>
    <property type="project" value="TreeGrafter"/>
</dbReference>
<dbReference type="GO" id="GO:0003677">
    <property type="term" value="F:DNA binding"/>
    <property type="evidence" value="ECO:0007669"/>
    <property type="project" value="UniProtKB-KW"/>
</dbReference>
<dbReference type="PROSITE" id="PS50042">
    <property type="entry name" value="CNMP_BINDING_3"/>
    <property type="match status" value="1"/>
</dbReference>
<protein>
    <submittedName>
        <fullName evidence="6">Crp/Fnr family transcriptional regulator</fullName>
    </submittedName>
</protein>
<dbReference type="Pfam" id="PF00027">
    <property type="entry name" value="cNMP_binding"/>
    <property type="match status" value="1"/>
</dbReference>
<dbReference type="InterPro" id="IPR014710">
    <property type="entry name" value="RmlC-like_jellyroll"/>
</dbReference>
<comment type="caution">
    <text evidence="6">The sequence shown here is derived from an EMBL/GenBank/DDBJ whole genome shotgun (WGS) entry which is preliminary data.</text>
</comment>
<evidence type="ECO:0000259" key="5">
    <source>
        <dbReference type="PROSITE" id="PS51063"/>
    </source>
</evidence>
<evidence type="ECO:0000256" key="3">
    <source>
        <dbReference type="ARBA" id="ARBA00023163"/>
    </source>
</evidence>
<dbReference type="PANTHER" id="PTHR24567">
    <property type="entry name" value="CRP FAMILY TRANSCRIPTIONAL REGULATORY PROTEIN"/>
    <property type="match status" value="1"/>
</dbReference>
<keyword evidence="1" id="KW-0805">Transcription regulation</keyword>
<gene>
    <name evidence="6" type="ORF">FO442_14995</name>
</gene>
<dbReference type="Proteomes" id="UP000316008">
    <property type="component" value="Unassembled WGS sequence"/>
</dbReference>
<dbReference type="AlphaFoldDB" id="A0A556MMT9"/>
<reference evidence="6 7" key="1">
    <citation type="submission" date="2019-07" db="EMBL/GenBank/DDBJ databases">
        <authorList>
            <person name="Huq M.A."/>
        </authorList>
    </citation>
    <scope>NUCLEOTIDE SEQUENCE [LARGE SCALE GENOMIC DNA]</scope>
    <source>
        <strain evidence="6 7">MAH-3</strain>
    </source>
</reference>
<evidence type="ECO:0000313" key="7">
    <source>
        <dbReference type="Proteomes" id="UP000316008"/>
    </source>
</evidence>
<name>A0A556MMT9_9FLAO</name>
<dbReference type="Gene3D" id="1.10.10.10">
    <property type="entry name" value="Winged helix-like DNA-binding domain superfamily/Winged helix DNA-binding domain"/>
    <property type="match status" value="1"/>
</dbReference>
<proteinExistence type="predicted"/>
<dbReference type="GO" id="GO:0003700">
    <property type="term" value="F:DNA-binding transcription factor activity"/>
    <property type="evidence" value="ECO:0007669"/>
    <property type="project" value="TreeGrafter"/>
</dbReference>
<evidence type="ECO:0000259" key="4">
    <source>
        <dbReference type="PROSITE" id="PS50042"/>
    </source>
</evidence>
<feature type="domain" description="HTH crp-type" evidence="5">
    <location>
        <begin position="154"/>
        <end position="220"/>
    </location>
</feature>
<evidence type="ECO:0000313" key="6">
    <source>
        <dbReference type="EMBL" id="TSJ41216.1"/>
    </source>
</evidence>
<dbReference type="Gene3D" id="2.60.120.10">
    <property type="entry name" value="Jelly Rolls"/>
    <property type="match status" value="1"/>
</dbReference>
<dbReference type="InterPro" id="IPR000595">
    <property type="entry name" value="cNMP-bd_dom"/>
</dbReference>
<dbReference type="InterPro" id="IPR050397">
    <property type="entry name" value="Env_Response_Regulators"/>
</dbReference>
<dbReference type="InterPro" id="IPR036388">
    <property type="entry name" value="WH-like_DNA-bd_sf"/>
</dbReference>